<dbReference type="InterPro" id="IPR025509">
    <property type="entry name" value="DUF4396"/>
</dbReference>
<dbReference type="Pfam" id="PF14342">
    <property type="entry name" value="DUF4396"/>
    <property type="match status" value="1"/>
</dbReference>
<protein>
    <recommendedName>
        <fullName evidence="2">DUF4396 domain-containing protein</fullName>
    </recommendedName>
</protein>
<comment type="caution">
    <text evidence="3">The sequence shown here is derived from an EMBL/GenBank/DDBJ whole genome shotgun (WGS) entry which is preliminary data.</text>
</comment>
<feature type="transmembrane region" description="Helical" evidence="1">
    <location>
        <begin position="195"/>
        <end position="217"/>
    </location>
</feature>
<organism evidence="3 4">
    <name type="scientific">Caballeronia choica</name>
    <dbReference type="NCBI Taxonomy" id="326476"/>
    <lineage>
        <taxon>Bacteria</taxon>
        <taxon>Pseudomonadati</taxon>
        <taxon>Pseudomonadota</taxon>
        <taxon>Betaproteobacteria</taxon>
        <taxon>Burkholderiales</taxon>
        <taxon>Burkholderiaceae</taxon>
        <taxon>Caballeronia</taxon>
    </lineage>
</organism>
<proteinExistence type="predicted"/>
<accession>A0A158KVF3</accession>
<evidence type="ECO:0000256" key="1">
    <source>
        <dbReference type="SAM" id="Phobius"/>
    </source>
</evidence>
<keyword evidence="1" id="KW-0812">Transmembrane</keyword>
<evidence type="ECO:0000313" key="4">
    <source>
        <dbReference type="Proteomes" id="UP000054770"/>
    </source>
</evidence>
<dbReference type="Proteomes" id="UP000054770">
    <property type="component" value="Unassembled WGS sequence"/>
</dbReference>
<feature type="domain" description="DUF4396" evidence="2">
    <location>
        <begin position="83"/>
        <end position="222"/>
    </location>
</feature>
<name>A0A158KVF3_9BURK</name>
<dbReference type="AlphaFoldDB" id="A0A158KVF3"/>
<reference evidence="3" key="1">
    <citation type="submission" date="2016-01" db="EMBL/GenBank/DDBJ databases">
        <authorList>
            <person name="Peeters C."/>
        </authorList>
    </citation>
    <scope>NUCLEOTIDE SEQUENCE [LARGE SCALE GENOMIC DNA]</scope>
    <source>
        <strain evidence="3">LMG 22940</strain>
    </source>
</reference>
<keyword evidence="1" id="KW-0472">Membrane</keyword>
<dbReference type="EMBL" id="FCON02000179">
    <property type="protein sequence ID" value="SAL85146.1"/>
    <property type="molecule type" value="Genomic_DNA"/>
</dbReference>
<evidence type="ECO:0000313" key="3">
    <source>
        <dbReference type="EMBL" id="SAL85146.1"/>
    </source>
</evidence>
<evidence type="ECO:0000259" key="2">
    <source>
        <dbReference type="Pfam" id="PF14342"/>
    </source>
</evidence>
<feature type="transmembrane region" description="Helical" evidence="1">
    <location>
        <begin position="164"/>
        <end position="183"/>
    </location>
</feature>
<keyword evidence="4" id="KW-1185">Reference proteome</keyword>
<gene>
    <name evidence="3" type="ORF">AWB68_07577</name>
</gene>
<keyword evidence="1" id="KW-1133">Transmembrane helix</keyword>
<feature type="transmembrane region" description="Helical" evidence="1">
    <location>
        <begin position="12"/>
        <end position="32"/>
    </location>
</feature>
<feature type="transmembrane region" description="Helical" evidence="1">
    <location>
        <begin position="44"/>
        <end position="64"/>
    </location>
</feature>
<feature type="transmembrane region" description="Helical" evidence="1">
    <location>
        <begin position="124"/>
        <end position="143"/>
    </location>
</feature>
<dbReference type="RefSeq" id="WP_235028733.1">
    <property type="nucleotide sequence ID" value="NZ_FCON02000179.1"/>
</dbReference>
<sequence>MTIPRTGLESFAHLYVLVSLTTAAAVVLDIFALRRRQPMKIMEVVWPLTMLYWGPIGAIFYLWFGRTASSAEPPDPPPKKPMWQATFAGATHCGAGCALGDFIGDWVAFALGFTLFGSDLAGKILFGFVLAYAFGILFQYWSVAPMRGLCLRHGLLTAVKVDTLSLVAYEIGMFAWMALRASIYPELKPTDWSYWLMMQVAMVIGFFTTYPVNWWLIRKGIKEKM</sequence>